<dbReference type="EMBL" id="HACG01013512">
    <property type="protein sequence ID" value="CEK60377.1"/>
    <property type="molecule type" value="Transcribed_RNA"/>
</dbReference>
<gene>
    <name evidence="2" type="primary">ORF39217</name>
</gene>
<proteinExistence type="predicted"/>
<evidence type="ECO:0000313" key="2">
    <source>
        <dbReference type="EMBL" id="CEK60377.1"/>
    </source>
</evidence>
<feature type="compositionally biased region" description="Basic and acidic residues" evidence="1">
    <location>
        <begin position="1"/>
        <end position="14"/>
    </location>
</feature>
<feature type="non-terminal residue" evidence="2">
    <location>
        <position position="1"/>
    </location>
</feature>
<feature type="region of interest" description="Disordered" evidence="1">
    <location>
        <begin position="1"/>
        <end position="26"/>
    </location>
</feature>
<dbReference type="AlphaFoldDB" id="A0A0B6YW57"/>
<evidence type="ECO:0000256" key="1">
    <source>
        <dbReference type="SAM" id="MobiDB-lite"/>
    </source>
</evidence>
<organism evidence="2">
    <name type="scientific">Arion vulgaris</name>
    <dbReference type="NCBI Taxonomy" id="1028688"/>
    <lineage>
        <taxon>Eukaryota</taxon>
        <taxon>Metazoa</taxon>
        <taxon>Spiralia</taxon>
        <taxon>Lophotrochozoa</taxon>
        <taxon>Mollusca</taxon>
        <taxon>Gastropoda</taxon>
        <taxon>Heterobranchia</taxon>
        <taxon>Euthyneura</taxon>
        <taxon>Panpulmonata</taxon>
        <taxon>Eupulmonata</taxon>
        <taxon>Stylommatophora</taxon>
        <taxon>Helicina</taxon>
        <taxon>Arionoidea</taxon>
        <taxon>Arionidae</taxon>
        <taxon>Arion</taxon>
    </lineage>
</organism>
<feature type="compositionally biased region" description="Polar residues" evidence="1">
    <location>
        <begin position="176"/>
        <end position="195"/>
    </location>
</feature>
<name>A0A0B6YW57_9EUPU</name>
<feature type="compositionally biased region" description="Basic and acidic residues" evidence="1">
    <location>
        <begin position="122"/>
        <end position="132"/>
    </location>
</feature>
<protein>
    <submittedName>
        <fullName evidence="2">Uncharacterized protein</fullName>
    </submittedName>
</protein>
<accession>A0A0B6YW57</accession>
<feature type="region of interest" description="Disordered" evidence="1">
    <location>
        <begin position="175"/>
        <end position="214"/>
    </location>
</feature>
<sequence>VSDGRDVLSTKTDDPPTTEVTLPSRQESELIYSHENLINFGSLLNKQVVHKSCSSSSLTDFFKVSEDKLLDLEDNNMPLLVNLDSEDEDFEQAFNDSYVPVKEGIHLDSKSPAKHRFTPSKARSEPLSKSDDSELSSKSAYLPPPEGNIQMKMALLQQKAMDILSNYSADYELLEESSSVGNDTSSKKSTNQCNQADAEMGNAINTDVKDLMST</sequence>
<reference evidence="2" key="1">
    <citation type="submission" date="2014-12" db="EMBL/GenBank/DDBJ databases">
        <title>Insight into the proteome of Arion vulgaris.</title>
        <authorList>
            <person name="Aradska J."/>
            <person name="Bulat T."/>
            <person name="Smidak R."/>
            <person name="Sarate P."/>
            <person name="Gangsoo J."/>
            <person name="Sialana F."/>
            <person name="Bilban M."/>
            <person name="Lubec G."/>
        </authorList>
    </citation>
    <scope>NUCLEOTIDE SEQUENCE</scope>
    <source>
        <tissue evidence="2">Skin</tissue>
    </source>
</reference>
<feature type="region of interest" description="Disordered" evidence="1">
    <location>
        <begin position="109"/>
        <end position="144"/>
    </location>
</feature>